<dbReference type="EMBL" id="FO082053">
    <property type="protein sequence ID" value="CCE80208.1"/>
    <property type="molecule type" value="Genomic_DNA"/>
</dbReference>
<dbReference type="Proteomes" id="UP000005222">
    <property type="component" value="Chromosome G"/>
</dbReference>
<feature type="domain" description="5'-3' DNA helicase ZGRF1-like N-terminal" evidence="2">
    <location>
        <begin position="8"/>
        <end position="91"/>
    </location>
</feature>
<evidence type="ECO:0000313" key="3">
    <source>
        <dbReference type="EMBL" id="CCE80208.1"/>
    </source>
</evidence>
<accession>G8YIR3</accession>
<evidence type="ECO:0000259" key="2">
    <source>
        <dbReference type="Pfam" id="PF10382"/>
    </source>
</evidence>
<dbReference type="Proteomes" id="UP000005222">
    <property type="component" value="Chromosome H"/>
</dbReference>
<organism evidence="3 5">
    <name type="scientific">Pichia sorbitophila (strain ATCC MYA-4447 / BCRC 22081 / CBS 7064 / NBRC 10061 / NRRL Y-12695)</name>
    <name type="common">Hybrid yeast</name>
    <dbReference type="NCBI Taxonomy" id="559304"/>
    <lineage>
        <taxon>Eukaryota</taxon>
        <taxon>Fungi</taxon>
        <taxon>Dikarya</taxon>
        <taxon>Ascomycota</taxon>
        <taxon>Saccharomycotina</taxon>
        <taxon>Pichiomycetes</taxon>
        <taxon>Debaryomycetaceae</taxon>
        <taxon>Millerozyma</taxon>
    </lineage>
</organism>
<dbReference type="HOGENOM" id="CLU_934185_0_0_1"/>
<name>G8YIR3_PICSO</name>
<reference evidence="3" key="1">
    <citation type="submission" date="2011-10" db="EMBL/GenBank/DDBJ databases">
        <authorList>
            <person name="Genoscope - CEA"/>
        </authorList>
    </citation>
    <scope>NUCLEOTIDE SEQUENCE</scope>
</reference>
<gene>
    <name evidence="3" type="primary">Piso0_003310</name>
    <name evidence="3" type="ORF">GNLVRS01_PISO0G09510g</name>
    <name evidence="4" type="ORF">GNLVRS01_PISO0H09511g</name>
</gene>
<dbReference type="InterPro" id="IPR018838">
    <property type="entry name" value="ZGRF1-like_N"/>
</dbReference>
<dbReference type="OrthoDB" id="6513042at2759"/>
<evidence type="ECO:0000256" key="1">
    <source>
        <dbReference type="SAM" id="MobiDB-lite"/>
    </source>
</evidence>
<keyword evidence="5" id="KW-1185">Reference proteome</keyword>
<reference evidence="5" key="2">
    <citation type="journal article" date="2012" name="G3 (Bethesda)">
        <title>Pichia sorbitophila, an interspecies yeast hybrid reveals early steps of genome resolution following polyploidization.</title>
        <authorList>
            <person name="Leh Louis V."/>
            <person name="Despons L."/>
            <person name="Friedrich A."/>
            <person name="Martin T."/>
            <person name="Durrens P."/>
            <person name="Casaregola S."/>
            <person name="Neuveglise C."/>
            <person name="Fairhead C."/>
            <person name="Marck C."/>
            <person name="Cruz J.A."/>
            <person name="Straub M.L."/>
            <person name="Kugler V."/>
            <person name="Sacerdot C."/>
            <person name="Uzunov Z."/>
            <person name="Thierry A."/>
            <person name="Weiss S."/>
            <person name="Bleykasten C."/>
            <person name="De Montigny J."/>
            <person name="Jacques N."/>
            <person name="Jung P."/>
            <person name="Lemaire M."/>
            <person name="Mallet S."/>
            <person name="Morel G."/>
            <person name="Richard G.F."/>
            <person name="Sarkar A."/>
            <person name="Savel G."/>
            <person name="Schacherer J."/>
            <person name="Seret M.L."/>
            <person name="Talla E."/>
            <person name="Samson G."/>
            <person name="Jubin C."/>
            <person name="Poulain J."/>
            <person name="Vacherie B."/>
            <person name="Barbe V."/>
            <person name="Pelletier E."/>
            <person name="Sherman D.J."/>
            <person name="Westhof E."/>
            <person name="Weissenbach J."/>
            <person name="Baret P.V."/>
            <person name="Wincker P."/>
            <person name="Gaillardin C."/>
            <person name="Dujon B."/>
            <person name="Souciet J.L."/>
        </authorList>
    </citation>
    <scope>NUCLEOTIDE SEQUENCE [LARGE SCALE GENOMIC DNA]</scope>
    <source>
        <strain evidence="5">ATCC MYA-4447 / BCRC 22081 / CBS 7064 / NBRC 10061 / NRRL Y-12695</strain>
    </source>
</reference>
<feature type="region of interest" description="Disordered" evidence="1">
    <location>
        <begin position="204"/>
        <end position="237"/>
    </location>
</feature>
<dbReference type="Pfam" id="PF10382">
    <property type="entry name" value="ZGRF1-like_N"/>
    <property type="match status" value="1"/>
</dbReference>
<evidence type="ECO:0000313" key="5">
    <source>
        <dbReference type="Proteomes" id="UP000005222"/>
    </source>
</evidence>
<protein>
    <submittedName>
        <fullName evidence="3">Piso0_003310 protein</fullName>
    </submittedName>
</protein>
<dbReference type="STRING" id="559304.G8YIR3"/>
<sequence length="298" mass="32981">MNANESIVHEWSVLYSNRIFQKDKKWCDGKLKYYVFNNKVEVSNEDDQLIEVDFITPKFASNFTDGNQVRLPGNRIIVEIDSHLSTYSRDISELSKRVKREHASVNIKRELTQTKIEGAKKPAPKVFVKEEPTAYDAPSKGNAGSVRAKGLVPSLINGRSSNAASIRVKKEIYNSSLPASSAPAAGSRPVIPASDVRQLHAIKKEAHTSDSSSDGSKLEKTNHSINPQPYKKPVVARQSGPPLQVRLDPCTSKIQSMGPTKPVSSSIIRPAKVRKRQRIPPKSSSIFKYLGSCSLEMI</sequence>
<dbReference type="eggNOG" id="ENOG502RS10">
    <property type="taxonomic scope" value="Eukaryota"/>
</dbReference>
<dbReference type="EMBL" id="FO082052">
    <property type="protein sequence ID" value="CCE80973.1"/>
    <property type="molecule type" value="Genomic_DNA"/>
</dbReference>
<dbReference type="InParanoid" id="G8YIR3"/>
<proteinExistence type="predicted"/>
<evidence type="ECO:0000313" key="4">
    <source>
        <dbReference type="EMBL" id="CCE80973.1"/>
    </source>
</evidence>
<dbReference type="AlphaFoldDB" id="G8YIR3"/>